<reference evidence="1 2" key="2">
    <citation type="journal article" date="2022" name="Mol. Ecol. Resour.">
        <title>The genomes of chicory, endive, great burdock and yacon provide insights into Asteraceae paleo-polyploidization history and plant inulin production.</title>
        <authorList>
            <person name="Fan W."/>
            <person name="Wang S."/>
            <person name="Wang H."/>
            <person name="Wang A."/>
            <person name="Jiang F."/>
            <person name="Liu H."/>
            <person name="Zhao H."/>
            <person name="Xu D."/>
            <person name="Zhang Y."/>
        </authorList>
    </citation>
    <scope>NUCLEOTIDE SEQUENCE [LARGE SCALE GENOMIC DNA]</scope>
    <source>
        <strain evidence="2">cv. Niubang</strain>
    </source>
</reference>
<name>A0ACB8XUE3_ARCLA</name>
<organism evidence="1 2">
    <name type="scientific">Arctium lappa</name>
    <name type="common">Greater burdock</name>
    <name type="synonym">Lappa major</name>
    <dbReference type="NCBI Taxonomy" id="4217"/>
    <lineage>
        <taxon>Eukaryota</taxon>
        <taxon>Viridiplantae</taxon>
        <taxon>Streptophyta</taxon>
        <taxon>Embryophyta</taxon>
        <taxon>Tracheophyta</taxon>
        <taxon>Spermatophyta</taxon>
        <taxon>Magnoliopsida</taxon>
        <taxon>eudicotyledons</taxon>
        <taxon>Gunneridae</taxon>
        <taxon>Pentapetalae</taxon>
        <taxon>asterids</taxon>
        <taxon>campanulids</taxon>
        <taxon>Asterales</taxon>
        <taxon>Asteraceae</taxon>
        <taxon>Carduoideae</taxon>
        <taxon>Cardueae</taxon>
        <taxon>Arctiinae</taxon>
        <taxon>Arctium</taxon>
    </lineage>
</organism>
<keyword evidence="2" id="KW-1185">Reference proteome</keyword>
<protein>
    <submittedName>
        <fullName evidence="1">Uncharacterized protein</fullName>
    </submittedName>
</protein>
<accession>A0ACB8XUE3</accession>
<proteinExistence type="predicted"/>
<dbReference type="Proteomes" id="UP001055879">
    <property type="component" value="Linkage Group LG15"/>
</dbReference>
<gene>
    <name evidence="1" type="ORF">L6452_40017</name>
</gene>
<reference evidence="2" key="1">
    <citation type="journal article" date="2022" name="Mol. Ecol. Resour.">
        <title>The genomes of chicory, endive, great burdock and yacon provide insights into Asteraceae palaeo-polyploidization history and plant inulin production.</title>
        <authorList>
            <person name="Fan W."/>
            <person name="Wang S."/>
            <person name="Wang H."/>
            <person name="Wang A."/>
            <person name="Jiang F."/>
            <person name="Liu H."/>
            <person name="Zhao H."/>
            <person name="Xu D."/>
            <person name="Zhang Y."/>
        </authorList>
    </citation>
    <scope>NUCLEOTIDE SEQUENCE [LARGE SCALE GENOMIC DNA]</scope>
    <source>
        <strain evidence="2">cv. Niubang</strain>
    </source>
</reference>
<sequence length="81" mass="9323">MLNQDSEFVTLVSLISSVSYFFGNRGNHVIKWMLCSWKQIMDESEFDGKLGKSMNEIVHVLTILIFVNLELFLSWGCCCLL</sequence>
<evidence type="ECO:0000313" key="1">
    <source>
        <dbReference type="EMBL" id="KAI3673887.1"/>
    </source>
</evidence>
<dbReference type="EMBL" id="CM042061">
    <property type="protein sequence ID" value="KAI3673887.1"/>
    <property type="molecule type" value="Genomic_DNA"/>
</dbReference>
<comment type="caution">
    <text evidence="1">The sequence shown here is derived from an EMBL/GenBank/DDBJ whole genome shotgun (WGS) entry which is preliminary data.</text>
</comment>
<evidence type="ECO:0000313" key="2">
    <source>
        <dbReference type="Proteomes" id="UP001055879"/>
    </source>
</evidence>